<name>A0A220NTI8_9CAUD</name>
<keyword evidence="2" id="KW-1185">Reference proteome</keyword>
<proteinExistence type="predicted"/>
<evidence type="ECO:0000313" key="1">
    <source>
        <dbReference type="EMBL" id="ASJ80248.1"/>
    </source>
</evidence>
<dbReference type="EMBL" id="KY683735">
    <property type="protein sequence ID" value="ASJ80248.1"/>
    <property type="molecule type" value="Genomic_DNA"/>
</dbReference>
<evidence type="ECO:0000313" key="2">
    <source>
        <dbReference type="Proteomes" id="UP000223392"/>
    </source>
</evidence>
<reference evidence="1 2" key="1">
    <citation type="journal article" date="2015" name="Bacteriophage">
        <title>A small-scale experiment of using phage-based probiotic dietary supplement for prevention of E. coli traveler's diarrhea.</title>
        <authorList>
            <person name="Aleshkin A.V."/>
            <person name="Rubalskii E.O."/>
            <person name="Volozhantsev N.V."/>
            <person name="Verevkin V.V."/>
            <person name="Svetoch E.A."/>
            <person name="Kiseleva I.A."/>
            <person name="Bochkareva S.S."/>
            <person name="Borisova O.Y."/>
            <person name="Popova A.V."/>
            <person name="Bogun A.G."/>
            <person name="Afanas'ev S.S."/>
        </authorList>
    </citation>
    <scope>NUCLEOTIDE SEQUENCE [LARGE SCALE GENOMIC DNA]</scope>
</reference>
<accession>A0A220NTI8</accession>
<protein>
    <submittedName>
        <fullName evidence="1">Putative prohead core protein I</fullName>
    </submittedName>
</protein>
<dbReference type="Proteomes" id="UP000223392">
    <property type="component" value="Segment"/>
</dbReference>
<organism evidence="1 2">
    <name type="scientific">Escherichia phage ECD7</name>
    <dbReference type="NCBI Taxonomy" id="1981499"/>
    <lineage>
        <taxon>Viruses</taxon>
        <taxon>Duplodnaviria</taxon>
        <taxon>Heunggongvirae</taxon>
        <taxon>Uroviricota</taxon>
        <taxon>Caudoviricetes</taxon>
        <taxon>Pantevenvirales</taxon>
        <taxon>Straboviridae</taxon>
        <taxon>Krischvirus</taxon>
        <taxon>Krischvirus ecd7</taxon>
    </lineage>
</organism>
<gene>
    <name evidence="1" type="ORF">ECD7_00156</name>
</gene>
<sequence length="43" mass="4920">MKQFIEAIKTRDLTLIEKEFDKIMEAKKARSSNPSVSKSHPVS</sequence>